<proteinExistence type="predicted"/>
<accession>A0A9D9IEX7</accession>
<dbReference type="PANTHER" id="PTHR10099">
    <property type="entry name" value="PHOSPHORIBOSYLFORMYLGLYCINAMIDINE SYNTHASE"/>
    <property type="match status" value="1"/>
</dbReference>
<dbReference type="InterPro" id="IPR010918">
    <property type="entry name" value="PurM-like_C_dom"/>
</dbReference>
<protein>
    <recommendedName>
        <fullName evidence="1">PurM-like C-terminal domain-containing protein</fullName>
    </recommendedName>
</protein>
<organism evidence="2 3">
    <name type="scientific">Candidatus Cryptobacteroides faecavium</name>
    <dbReference type="NCBI Taxonomy" id="2840762"/>
    <lineage>
        <taxon>Bacteria</taxon>
        <taxon>Pseudomonadati</taxon>
        <taxon>Bacteroidota</taxon>
        <taxon>Bacteroidia</taxon>
        <taxon>Bacteroidales</taxon>
        <taxon>Candidatus Cryptobacteroides</taxon>
    </lineage>
</organism>
<dbReference type="Pfam" id="PF02769">
    <property type="entry name" value="AIRS_C"/>
    <property type="match status" value="1"/>
</dbReference>
<dbReference type="AlphaFoldDB" id="A0A9D9IEX7"/>
<reference evidence="2" key="1">
    <citation type="submission" date="2020-10" db="EMBL/GenBank/DDBJ databases">
        <authorList>
            <person name="Gilroy R."/>
        </authorList>
    </citation>
    <scope>NUCLEOTIDE SEQUENCE</scope>
    <source>
        <strain evidence="2">B2-22910</strain>
    </source>
</reference>
<name>A0A9D9IEX7_9BACT</name>
<dbReference type="InterPro" id="IPR036676">
    <property type="entry name" value="PurM-like_C_sf"/>
</dbReference>
<dbReference type="SUPFAM" id="SSF56042">
    <property type="entry name" value="PurM C-terminal domain-like"/>
    <property type="match status" value="1"/>
</dbReference>
<dbReference type="Gene3D" id="3.90.650.10">
    <property type="entry name" value="PurM-like C-terminal domain"/>
    <property type="match status" value="1"/>
</dbReference>
<dbReference type="PANTHER" id="PTHR10099:SF1">
    <property type="entry name" value="PHOSPHORIBOSYLFORMYLGLYCINAMIDINE SYNTHASE"/>
    <property type="match status" value="1"/>
</dbReference>
<dbReference type="Proteomes" id="UP000823603">
    <property type="component" value="Unassembled WGS sequence"/>
</dbReference>
<evidence type="ECO:0000313" key="2">
    <source>
        <dbReference type="EMBL" id="MBO8470366.1"/>
    </source>
</evidence>
<dbReference type="GO" id="GO:0006164">
    <property type="term" value="P:purine nucleotide biosynthetic process"/>
    <property type="evidence" value="ECO:0007669"/>
    <property type="project" value="TreeGrafter"/>
</dbReference>
<dbReference type="GO" id="GO:0005737">
    <property type="term" value="C:cytoplasm"/>
    <property type="evidence" value="ECO:0007669"/>
    <property type="project" value="TreeGrafter"/>
</dbReference>
<sequence length="396" mass="43849">MEDIDAILHSAYIIDGLRMDATPAQMMSECMPYGDTACSAEEVCRTIVDEPADPSPGSAVYSKDRIKEYIGSLSDAVHRKRDIPVEFSGAFTRLAIARTLIGTLWEEGHFSLEDIQARIRWEWDCAPVGNMAAFYFSAEAASQYLYDLGVRITGYSLERSGQGNRIYVEDLEIRHEDIFTAAADDPEPVIEEGCRDAAEEYAEYSGTARKMSRKRKCPDAALPENRSWLIYIPFDTCPFKLGGSMLSEKFGRNGDNAPDIKDPDYFIDCYEVLRELVEDGIVTSGVTVSGGGLAAAAQYMCRDTGCTVDMKGLETAYGEKDCIRILFSEVPGVIIQIRDSDYDYVDSQLLLQDIAYYPLGHPDPGRKGIDISETGRPDVFSILEALLNGQAPEGED</sequence>
<evidence type="ECO:0000259" key="1">
    <source>
        <dbReference type="Pfam" id="PF02769"/>
    </source>
</evidence>
<dbReference type="GO" id="GO:0004642">
    <property type="term" value="F:phosphoribosylformylglycinamidine synthase activity"/>
    <property type="evidence" value="ECO:0007669"/>
    <property type="project" value="TreeGrafter"/>
</dbReference>
<reference evidence="2" key="2">
    <citation type="journal article" date="2021" name="PeerJ">
        <title>Extensive microbial diversity within the chicken gut microbiome revealed by metagenomics and culture.</title>
        <authorList>
            <person name="Gilroy R."/>
            <person name="Ravi A."/>
            <person name="Getino M."/>
            <person name="Pursley I."/>
            <person name="Horton D.L."/>
            <person name="Alikhan N.F."/>
            <person name="Baker D."/>
            <person name="Gharbi K."/>
            <person name="Hall N."/>
            <person name="Watson M."/>
            <person name="Adriaenssens E.M."/>
            <person name="Foster-Nyarko E."/>
            <person name="Jarju S."/>
            <person name="Secka A."/>
            <person name="Antonio M."/>
            <person name="Oren A."/>
            <person name="Chaudhuri R.R."/>
            <person name="La Ragione R."/>
            <person name="Hildebrand F."/>
            <person name="Pallen M.J."/>
        </authorList>
    </citation>
    <scope>NUCLEOTIDE SEQUENCE</scope>
    <source>
        <strain evidence="2">B2-22910</strain>
    </source>
</reference>
<evidence type="ECO:0000313" key="3">
    <source>
        <dbReference type="Proteomes" id="UP000823603"/>
    </source>
</evidence>
<gene>
    <name evidence="2" type="ORF">IAB82_01060</name>
</gene>
<comment type="caution">
    <text evidence="2">The sequence shown here is derived from an EMBL/GenBank/DDBJ whole genome shotgun (WGS) entry which is preliminary data.</text>
</comment>
<dbReference type="EMBL" id="JADIMB010000009">
    <property type="protein sequence ID" value="MBO8470366.1"/>
    <property type="molecule type" value="Genomic_DNA"/>
</dbReference>
<feature type="domain" description="PurM-like C-terminal" evidence="1">
    <location>
        <begin position="241"/>
        <end position="333"/>
    </location>
</feature>